<dbReference type="RefSeq" id="WP_092573614.1">
    <property type="nucleotide sequence ID" value="NZ_FMAF01000004.1"/>
</dbReference>
<evidence type="ECO:0000313" key="1">
    <source>
        <dbReference type="EMBL" id="SCB24786.1"/>
    </source>
</evidence>
<dbReference type="EMBL" id="FMAF01000004">
    <property type="protein sequence ID" value="SCB24786.1"/>
    <property type="molecule type" value="Genomic_DNA"/>
</dbReference>
<gene>
    <name evidence="1" type="ORF">GA0061101_104535</name>
</gene>
<dbReference type="OrthoDB" id="7875571at2"/>
<dbReference type="AlphaFoldDB" id="A0A1C3VAE6"/>
<sequence length="286" mass="31518">MTIAVLDAQPQTPSARALMERALDPYILLGMPHLSPAGLSETWLMKELGHRHWLMLARHLGMDNADFRTADGREVYASICATSMTGTKLQLARANDVLAIRSSLHRISRTQYSSRHHLSIGGTSIADVELISAFVRRDIEGDNRSLVRVEHARSKGEILATSELAATAAALRRGTAQTHLGMTPATGRHLKSFRFKPSMAEEFNGAGLFYFAEFQALMTRALEAWFPERRLDVVRRDVFLKGNIGAQDAVTIELSVVKPGDTGIACRLLRPDGTEIAILFALLRDG</sequence>
<organism evidence="1 2">
    <name type="scientific">Rhizobium lusitanum</name>
    <dbReference type="NCBI Taxonomy" id="293958"/>
    <lineage>
        <taxon>Bacteria</taxon>
        <taxon>Pseudomonadati</taxon>
        <taxon>Pseudomonadota</taxon>
        <taxon>Alphaproteobacteria</taxon>
        <taxon>Hyphomicrobiales</taxon>
        <taxon>Rhizobiaceae</taxon>
        <taxon>Rhizobium/Agrobacterium group</taxon>
        <taxon>Rhizobium</taxon>
    </lineage>
</organism>
<dbReference type="NCBIfam" id="TIGR04099">
    <property type="entry name" value="biosn_Pnap_2097"/>
    <property type="match status" value="1"/>
</dbReference>
<reference evidence="2" key="1">
    <citation type="submission" date="2016-08" db="EMBL/GenBank/DDBJ databases">
        <authorList>
            <person name="Varghese N."/>
            <person name="Submissions Spin"/>
        </authorList>
    </citation>
    <scope>NUCLEOTIDE SEQUENCE [LARGE SCALE GENOMIC DNA]</scope>
    <source>
        <strain evidence="2">P1-7</strain>
    </source>
</reference>
<evidence type="ECO:0000313" key="2">
    <source>
        <dbReference type="Proteomes" id="UP000199205"/>
    </source>
</evidence>
<protein>
    <submittedName>
        <fullName evidence="1">Probable biosynthetic protein, Pnap_2097 family</fullName>
    </submittedName>
</protein>
<dbReference type="NCBIfam" id="TIGR04098">
    <property type="entry name" value="LnmK_bifunc"/>
    <property type="match status" value="1"/>
</dbReference>
<dbReference type="Gene3D" id="3.10.129.10">
    <property type="entry name" value="Hotdog Thioesterase"/>
    <property type="match status" value="1"/>
</dbReference>
<accession>A0A1C3VAE6</accession>
<name>A0A1C3VAE6_9HYPH</name>
<dbReference type="InterPro" id="IPR024091">
    <property type="entry name" value="LnmK-like_bifun_acyl/decarbox"/>
</dbReference>
<proteinExistence type="predicted"/>
<dbReference type="Proteomes" id="UP000199205">
    <property type="component" value="Unassembled WGS sequence"/>
</dbReference>